<sequence length="96" mass="10502">MEPGLTAAHFAALGNHATCLLELVAHGADVHMPTESDEISFRPIHLTRVNKHMEALSVLKDAGGDVESPFTHYILRTPKPQGGYTYNLMGAYHGEF</sequence>
<dbReference type="AlphaFoldDB" id="A0AAN7UHA6"/>
<gene>
    <name evidence="2" type="ORF">RRF57_001635</name>
</gene>
<keyword evidence="3" id="KW-1185">Reference proteome</keyword>
<dbReference type="EMBL" id="JAWHQM010000003">
    <property type="protein sequence ID" value="KAK5625919.1"/>
    <property type="molecule type" value="Genomic_DNA"/>
</dbReference>
<dbReference type="SUPFAM" id="SSF48403">
    <property type="entry name" value="Ankyrin repeat"/>
    <property type="match status" value="1"/>
</dbReference>
<organism evidence="2 3">
    <name type="scientific">Xylaria bambusicola</name>
    <dbReference type="NCBI Taxonomy" id="326684"/>
    <lineage>
        <taxon>Eukaryota</taxon>
        <taxon>Fungi</taxon>
        <taxon>Dikarya</taxon>
        <taxon>Ascomycota</taxon>
        <taxon>Pezizomycotina</taxon>
        <taxon>Sordariomycetes</taxon>
        <taxon>Xylariomycetidae</taxon>
        <taxon>Xylariales</taxon>
        <taxon>Xylariaceae</taxon>
        <taxon>Xylaria</taxon>
    </lineage>
</organism>
<evidence type="ECO:0000256" key="1">
    <source>
        <dbReference type="PROSITE-ProRule" id="PRU00023"/>
    </source>
</evidence>
<proteinExistence type="predicted"/>
<evidence type="ECO:0000313" key="3">
    <source>
        <dbReference type="Proteomes" id="UP001305414"/>
    </source>
</evidence>
<dbReference type="Gene3D" id="1.25.40.20">
    <property type="entry name" value="Ankyrin repeat-containing domain"/>
    <property type="match status" value="1"/>
</dbReference>
<name>A0AAN7UHA6_9PEZI</name>
<reference evidence="2 3" key="1">
    <citation type="submission" date="2023-10" db="EMBL/GenBank/DDBJ databases">
        <title>Draft genome sequence of Xylaria bambusicola isolate GMP-LS, the root and basal stem rot pathogen of sugarcane in Indonesia.</title>
        <authorList>
            <person name="Selvaraj P."/>
            <person name="Muralishankar V."/>
            <person name="Muruganantham S."/>
            <person name="Sp S."/>
            <person name="Haryani S."/>
            <person name="Lau K.J.X."/>
            <person name="Naqvi N.I."/>
        </authorList>
    </citation>
    <scope>NUCLEOTIDE SEQUENCE [LARGE SCALE GENOMIC DNA]</scope>
    <source>
        <strain evidence="2">GMP-LS</strain>
    </source>
</reference>
<feature type="repeat" description="ANK" evidence="1">
    <location>
        <begin position="3"/>
        <end position="35"/>
    </location>
</feature>
<accession>A0AAN7UHA6</accession>
<evidence type="ECO:0008006" key="4">
    <source>
        <dbReference type="Google" id="ProtNLM"/>
    </source>
</evidence>
<dbReference type="InterPro" id="IPR002110">
    <property type="entry name" value="Ankyrin_rpt"/>
</dbReference>
<evidence type="ECO:0000313" key="2">
    <source>
        <dbReference type="EMBL" id="KAK5625919.1"/>
    </source>
</evidence>
<dbReference type="Proteomes" id="UP001305414">
    <property type="component" value="Unassembled WGS sequence"/>
</dbReference>
<keyword evidence="1" id="KW-0040">ANK repeat</keyword>
<protein>
    <recommendedName>
        <fullName evidence="4">Ankyrin repeat protein</fullName>
    </recommendedName>
</protein>
<comment type="caution">
    <text evidence="2">The sequence shown here is derived from an EMBL/GenBank/DDBJ whole genome shotgun (WGS) entry which is preliminary data.</text>
</comment>
<dbReference type="PROSITE" id="PS50088">
    <property type="entry name" value="ANK_REPEAT"/>
    <property type="match status" value="1"/>
</dbReference>
<dbReference type="InterPro" id="IPR036770">
    <property type="entry name" value="Ankyrin_rpt-contain_sf"/>
</dbReference>